<dbReference type="GO" id="GO:0060628">
    <property type="term" value="P:regulation of ER to Golgi vesicle-mediated transport"/>
    <property type="evidence" value="ECO:0007669"/>
    <property type="project" value="TreeGrafter"/>
</dbReference>
<evidence type="ECO:0000313" key="2">
    <source>
        <dbReference type="Proteomes" id="UP000398389"/>
    </source>
</evidence>
<dbReference type="Pfam" id="PF04437">
    <property type="entry name" value="RINT1_TIP1"/>
    <property type="match status" value="1"/>
</dbReference>
<dbReference type="Proteomes" id="UP000398389">
    <property type="component" value="Unassembled WGS sequence"/>
</dbReference>
<dbReference type="PANTHER" id="PTHR13520">
    <property type="entry name" value="RAD50-INTERACTING PROTEIN 1 RINT-1"/>
    <property type="match status" value="1"/>
</dbReference>
<dbReference type="EMBL" id="CABVLU010000001">
    <property type="protein sequence ID" value="VVT43956.1"/>
    <property type="molecule type" value="Genomic_DNA"/>
</dbReference>
<dbReference type="GO" id="GO:0006888">
    <property type="term" value="P:endoplasmic reticulum to Golgi vesicle-mediated transport"/>
    <property type="evidence" value="ECO:0007669"/>
    <property type="project" value="InterPro"/>
</dbReference>
<organism evidence="1 2">
    <name type="scientific">Magnusiomyces paraingens</name>
    <dbReference type="NCBI Taxonomy" id="2606893"/>
    <lineage>
        <taxon>Eukaryota</taxon>
        <taxon>Fungi</taxon>
        <taxon>Dikarya</taxon>
        <taxon>Ascomycota</taxon>
        <taxon>Saccharomycotina</taxon>
        <taxon>Dipodascomycetes</taxon>
        <taxon>Dipodascales</taxon>
        <taxon>Dipodascaceae</taxon>
        <taxon>Magnusiomyces</taxon>
    </lineage>
</organism>
<dbReference type="PROSITE" id="PS51386">
    <property type="entry name" value="RINT1_TIP20"/>
    <property type="match status" value="1"/>
</dbReference>
<gene>
    <name evidence="1" type="ORF">SAPINGB_P000230</name>
</gene>
<keyword evidence="2" id="KW-1185">Reference proteome</keyword>
<dbReference type="GeneID" id="43579054"/>
<dbReference type="InterPro" id="IPR007528">
    <property type="entry name" value="RINT1_Tip20"/>
</dbReference>
<dbReference type="OrthoDB" id="407410at2759"/>
<dbReference type="InterPro" id="IPR042044">
    <property type="entry name" value="EXOC6PINT-1/Sec15/Tip20_C_dom2"/>
</dbReference>
<sequence>MTSSPVTQFLNEKFVSFQDLAQSLDSINSSLKASSDALNLGLIEKREARTAAQNSAVSTLRAMFIAWMASPTSTFSASKLDILDSDFNSALTDLYTQFPNIRNDYTIFDSIIYPKFAQIKALITSLHCLTIAQKVRDAANTVASLTLEKDFDKALDLLDSIEQQYEPSLRIYASPTQTKDSALGQIAIQTLRHLHKNVRTPLQDHMNKRLKVFFEKAKWPVSTVAPALYDEFINLFVKYLETEASNPDQLAGLLATPQKASKYPIPLSAFAALVAPIDLRFQFHFEAKSDTNRPDKPEWAYHHFLNVIEGHIDFLIHAADAALQKSSRFNDRNGVHEFITALLPSVRRKALSLFSQVTSSPKLLSHLVYETIMFDNAIREKYYYVPYNSDPQSPLEWRGISGDILSNDDAYNTWLKIELASAKDRFAEIIESQNAWQIDYDFVSHSETKPTESAINLKDLIEGITEHYSSLTSIRFRMKYFVTIQIDLLDKYYERLNESMTAFESLTSRFSRAVGSVSAEDKQSVSGIRGLERLCRIFGSLNYIVKALEEWGEEKFFLKMWDDLNKRTSQLQADPNRLANETLFDETIQSYNKLISRVEIAMVSLLKTEFNGSMREYFKKNNWATMTIEQDPVEVSRGLIPAIRTISSLLSFLYRFFSPFHYTRVVRRFAQDIEHYIFNFIISANQFSYDGGRQLQADIAELWAAFRLPSEASLRRLDQCATILALPAAGQVEPNLASIKSIIHGDDNGYEEVRADLQLTNLSDMDIEKLLNRRIAGS</sequence>
<dbReference type="Gene3D" id="1.20.58.670">
    <property type="entry name" value="Dsl1p vesicle tethering complex, Tip20p subunit, domain D"/>
    <property type="match status" value="1"/>
</dbReference>
<evidence type="ECO:0000313" key="1">
    <source>
        <dbReference type="EMBL" id="VVT43956.1"/>
    </source>
</evidence>
<dbReference type="GO" id="GO:0006890">
    <property type="term" value="P:retrograde vesicle-mediated transport, Golgi to endoplasmic reticulum"/>
    <property type="evidence" value="ECO:0007669"/>
    <property type="project" value="InterPro"/>
</dbReference>
<dbReference type="RefSeq" id="XP_031850845.1">
    <property type="nucleotide sequence ID" value="XM_031994954.1"/>
</dbReference>
<protein>
    <submittedName>
        <fullName evidence="1">Uncharacterized protein</fullName>
    </submittedName>
</protein>
<reference evidence="1 2" key="1">
    <citation type="submission" date="2019-09" db="EMBL/GenBank/DDBJ databases">
        <authorList>
            <person name="Brejova B."/>
        </authorList>
    </citation>
    <scope>NUCLEOTIDE SEQUENCE [LARGE SCALE GENOMIC DNA]</scope>
</reference>
<name>A0A5E8AYA7_9ASCO</name>
<proteinExistence type="predicted"/>
<dbReference type="InterPro" id="IPR042042">
    <property type="entry name" value="Tip20p_domB"/>
</dbReference>
<dbReference type="GO" id="GO:0070939">
    <property type="term" value="C:Dsl1/NZR complex"/>
    <property type="evidence" value="ECO:0007669"/>
    <property type="project" value="InterPro"/>
</dbReference>
<accession>A0A5E8AYA7</accession>
<dbReference type="AlphaFoldDB" id="A0A5E8AYA7"/>
<dbReference type="PANTHER" id="PTHR13520:SF0">
    <property type="entry name" value="RAD50-INTERACTING PROTEIN 1"/>
    <property type="match status" value="1"/>
</dbReference>
<dbReference type="Gene3D" id="1.20.58.1420">
    <property type="entry name" value="Dsl1p vesicle tethering complex, Tip20p subunit, domain B"/>
    <property type="match status" value="1"/>
</dbReference>